<evidence type="ECO:0000313" key="3">
    <source>
        <dbReference type="Proteomes" id="UP000825381"/>
    </source>
</evidence>
<dbReference type="EMBL" id="CP080429">
    <property type="protein sequence ID" value="QYJ67963.1"/>
    <property type="molecule type" value="Genomic_DNA"/>
</dbReference>
<dbReference type="Pfam" id="PF00583">
    <property type="entry name" value="Acetyltransf_1"/>
    <property type="match status" value="1"/>
</dbReference>
<reference evidence="2 3" key="1">
    <citation type="submission" date="2021-07" db="EMBL/GenBank/DDBJ databases">
        <title>Flavobacterium WSW3-B6 sp.nov, isolated from seaweed.</title>
        <authorList>
            <person name="Muhammad N."/>
            <person name="Ho H."/>
            <person name="Lee Y.-J."/>
            <person name="Nguyen T."/>
            <person name="Ho J."/>
            <person name="Kim S.-G."/>
        </authorList>
    </citation>
    <scope>NUCLEOTIDE SEQUENCE [LARGE SCALE GENOMIC DNA]</scope>
    <source>
        <strain evidence="2 3">WSW3-B6</strain>
    </source>
</reference>
<dbReference type="RefSeq" id="WP_220640308.1">
    <property type="nucleotide sequence ID" value="NZ_CP080429.1"/>
</dbReference>
<dbReference type="CDD" id="cd04301">
    <property type="entry name" value="NAT_SF"/>
    <property type="match status" value="1"/>
</dbReference>
<name>A0ABX8V9U4_9FLAO</name>
<dbReference type="PANTHER" id="PTHR43072">
    <property type="entry name" value="N-ACETYLTRANSFERASE"/>
    <property type="match status" value="1"/>
</dbReference>
<dbReference type="InterPro" id="IPR016181">
    <property type="entry name" value="Acyl_CoA_acyltransferase"/>
</dbReference>
<protein>
    <submittedName>
        <fullName evidence="2">GNAT family N-acetyltransferase</fullName>
    </submittedName>
</protein>
<dbReference type="PROSITE" id="PS51186">
    <property type="entry name" value="GNAT"/>
    <property type="match status" value="1"/>
</dbReference>
<gene>
    <name evidence="2" type="ORF">K1I41_10540</name>
</gene>
<dbReference type="Proteomes" id="UP000825381">
    <property type="component" value="Chromosome"/>
</dbReference>
<sequence>MQPIHDTYTTKEGKTITVRNGITADAAKLLALKKKYLKDCNTIPLFDYEYKNTVAQEAELIAKYTAEENSLLLVAEYNGQLIGNIDITGNQREKLFHTAVLGMGIGTTWQNKGIGSCIMQSALKAMVNTPVTIVWLEVYASNNKGLRLYEKYGFETCGTIKNFFNETIPVDKITMVKYLE</sequence>
<evidence type="ECO:0000313" key="2">
    <source>
        <dbReference type="EMBL" id="QYJ67963.1"/>
    </source>
</evidence>
<dbReference type="Gene3D" id="3.40.630.30">
    <property type="match status" value="1"/>
</dbReference>
<dbReference type="SUPFAM" id="SSF55729">
    <property type="entry name" value="Acyl-CoA N-acyltransferases (Nat)"/>
    <property type="match status" value="1"/>
</dbReference>
<proteinExistence type="predicted"/>
<keyword evidence="3" id="KW-1185">Reference proteome</keyword>
<dbReference type="InterPro" id="IPR000182">
    <property type="entry name" value="GNAT_dom"/>
</dbReference>
<accession>A0ABX8V9U4</accession>
<organism evidence="2 3">
    <name type="scientific">Flavobacterium litorale</name>
    <dbReference type="NCBI Taxonomy" id="2856519"/>
    <lineage>
        <taxon>Bacteria</taxon>
        <taxon>Pseudomonadati</taxon>
        <taxon>Bacteroidota</taxon>
        <taxon>Flavobacteriia</taxon>
        <taxon>Flavobacteriales</taxon>
        <taxon>Flavobacteriaceae</taxon>
        <taxon>Flavobacterium</taxon>
    </lineage>
</organism>
<feature type="domain" description="N-acetyltransferase" evidence="1">
    <location>
        <begin position="16"/>
        <end position="180"/>
    </location>
</feature>
<evidence type="ECO:0000259" key="1">
    <source>
        <dbReference type="PROSITE" id="PS51186"/>
    </source>
</evidence>